<dbReference type="PANTHER" id="PTHR30055:SF234">
    <property type="entry name" value="HTH-TYPE TRANSCRIPTIONAL REGULATOR BETI"/>
    <property type="match status" value="1"/>
</dbReference>
<feature type="compositionally biased region" description="Low complexity" evidence="5">
    <location>
        <begin position="1"/>
        <end position="18"/>
    </location>
</feature>
<dbReference type="RefSeq" id="WP_067647235.1">
    <property type="nucleotide sequence ID" value="NZ_CP015249.1"/>
</dbReference>
<feature type="domain" description="HTH tetR-type" evidence="6">
    <location>
        <begin position="32"/>
        <end position="92"/>
    </location>
</feature>
<dbReference type="EMBL" id="CP015249">
    <property type="protein sequence ID" value="ANB18174.1"/>
    <property type="molecule type" value="Genomic_DNA"/>
</dbReference>
<dbReference type="InterPro" id="IPR001647">
    <property type="entry name" value="HTH_TetR"/>
</dbReference>
<dbReference type="GO" id="GO:0003700">
    <property type="term" value="F:DNA-binding transcription factor activity"/>
    <property type="evidence" value="ECO:0007669"/>
    <property type="project" value="TreeGrafter"/>
</dbReference>
<name>A0A160DV30_9GAMM</name>
<evidence type="ECO:0000259" key="6">
    <source>
        <dbReference type="PROSITE" id="PS50977"/>
    </source>
</evidence>
<protein>
    <submittedName>
        <fullName evidence="7">Transcriptional regulator PltZ</fullName>
    </submittedName>
</protein>
<keyword evidence="8" id="KW-1185">Reference proteome</keyword>
<dbReference type="PRINTS" id="PR00455">
    <property type="entry name" value="HTHTETR"/>
</dbReference>
<accession>A0A160DV30</accession>
<dbReference type="Pfam" id="PF00440">
    <property type="entry name" value="TetR_N"/>
    <property type="match status" value="1"/>
</dbReference>
<keyword evidence="2 4" id="KW-0238">DNA-binding</keyword>
<dbReference type="Gene3D" id="1.10.357.10">
    <property type="entry name" value="Tetracycline Repressor, domain 2"/>
    <property type="match status" value="1"/>
</dbReference>
<evidence type="ECO:0000256" key="1">
    <source>
        <dbReference type="ARBA" id="ARBA00023015"/>
    </source>
</evidence>
<dbReference type="PROSITE" id="PS50977">
    <property type="entry name" value="HTH_TETR_2"/>
    <property type="match status" value="1"/>
</dbReference>
<gene>
    <name evidence="7" type="ORF">I596_2161</name>
</gene>
<sequence length="238" mass="25348">MTSSSSAKAPSAKASAPPGRRPARRAPRTDGEATRLRILETAGRLFAERGYADTTSKAICQAARTNMAAVNYHFGSRDGLYAAVLRETHRRLVSLDDLARLADGPLPPREKLARLIEGLVANVVDAEGWHARLWAREVLAPSPLLADVVQAEALPKFELIAGVLGRITGLPADDPALPRCMISLMAPCVMLLVANRVLPGPVQAVLKRPAQELAEHMKQFVFAGLDAVAAARRAAGGA</sequence>
<evidence type="ECO:0000256" key="2">
    <source>
        <dbReference type="ARBA" id="ARBA00023125"/>
    </source>
</evidence>
<dbReference type="PANTHER" id="PTHR30055">
    <property type="entry name" value="HTH-TYPE TRANSCRIPTIONAL REGULATOR RUTR"/>
    <property type="match status" value="1"/>
</dbReference>
<dbReference type="InterPro" id="IPR009057">
    <property type="entry name" value="Homeodomain-like_sf"/>
</dbReference>
<dbReference type="OrthoDB" id="9151800at2"/>
<dbReference type="KEGG" id="dko:I596_2161"/>
<dbReference type="Pfam" id="PF09209">
    <property type="entry name" value="CecR_C"/>
    <property type="match status" value="1"/>
</dbReference>
<dbReference type="InterPro" id="IPR036271">
    <property type="entry name" value="Tet_transcr_reg_TetR-rel_C_sf"/>
</dbReference>
<keyword evidence="1" id="KW-0805">Transcription regulation</keyword>
<dbReference type="PATRIC" id="fig|1300342.3.peg.2106"/>
<dbReference type="SUPFAM" id="SSF46689">
    <property type="entry name" value="Homeodomain-like"/>
    <property type="match status" value="1"/>
</dbReference>
<evidence type="ECO:0000313" key="7">
    <source>
        <dbReference type="EMBL" id="ANB18174.1"/>
    </source>
</evidence>
<dbReference type="Gene3D" id="1.10.10.60">
    <property type="entry name" value="Homeodomain-like"/>
    <property type="match status" value="1"/>
</dbReference>
<dbReference type="STRING" id="1300342.I596_2161"/>
<feature type="DNA-binding region" description="H-T-H motif" evidence="4">
    <location>
        <begin position="55"/>
        <end position="74"/>
    </location>
</feature>
<evidence type="ECO:0000313" key="8">
    <source>
        <dbReference type="Proteomes" id="UP000076830"/>
    </source>
</evidence>
<dbReference type="InterPro" id="IPR015292">
    <property type="entry name" value="Tscrpt_reg_YbiH_C"/>
</dbReference>
<dbReference type="InterPro" id="IPR050109">
    <property type="entry name" value="HTH-type_TetR-like_transc_reg"/>
</dbReference>
<feature type="region of interest" description="Disordered" evidence="5">
    <location>
        <begin position="1"/>
        <end position="32"/>
    </location>
</feature>
<evidence type="ECO:0000256" key="5">
    <source>
        <dbReference type="SAM" id="MobiDB-lite"/>
    </source>
</evidence>
<organism evidence="7 8">
    <name type="scientific">Dokdonella koreensis DS-123</name>
    <dbReference type="NCBI Taxonomy" id="1300342"/>
    <lineage>
        <taxon>Bacteria</taxon>
        <taxon>Pseudomonadati</taxon>
        <taxon>Pseudomonadota</taxon>
        <taxon>Gammaproteobacteria</taxon>
        <taxon>Lysobacterales</taxon>
        <taxon>Rhodanobacteraceae</taxon>
        <taxon>Dokdonella</taxon>
    </lineage>
</organism>
<proteinExistence type="predicted"/>
<evidence type="ECO:0000256" key="4">
    <source>
        <dbReference type="PROSITE-ProRule" id="PRU00335"/>
    </source>
</evidence>
<dbReference type="AlphaFoldDB" id="A0A160DV30"/>
<keyword evidence="3" id="KW-0804">Transcription</keyword>
<dbReference type="GO" id="GO:0000976">
    <property type="term" value="F:transcription cis-regulatory region binding"/>
    <property type="evidence" value="ECO:0007669"/>
    <property type="project" value="TreeGrafter"/>
</dbReference>
<reference evidence="7 8" key="1">
    <citation type="submission" date="2016-04" db="EMBL/GenBank/DDBJ databases">
        <title>Complete genome sequence of Dokdonella koreensis DS-123T.</title>
        <authorList>
            <person name="Kim J.F."/>
            <person name="Lee H."/>
            <person name="Kwak M.-J."/>
        </authorList>
    </citation>
    <scope>NUCLEOTIDE SEQUENCE [LARGE SCALE GENOMIC DNA]</scope>
    <source>
        <strain evidence="7 8">DS-123</strain>
    </source>
</reference>
<dbReference type="Proteomes" id="UP000076830">
    <property type="component" value="Chromosome"/>
</dbReference>
<dbReference type="SUPFAM" id="SSF48498">
    <property type="entry name" value="Tetracyclin repressor-like, C-terminal domain"/>
    <property type="match status" value="1"/>
</dbReference>
<evidence type="ECO:0000256" key="3">
    <source>
        <dbReference type="ARBA" id="ARBA00023163"/>
    </source>
</evidence>